<accession>A0ACD5UEF5</accession>
<dbReference type="Proteomes" id="UP001732700">
    <property type="component" value="Chromosome 2A"/>
</dbReference>
<proteinExistence type="predicted"/>
<sequence>MDKTRISGDGTPGAAKKKRDLSPEAATPIFDDFVPETERVAKRRCLPTYVEAYRRGGEEGSGGGGDGGEGGSGDGGGEEGGNVTGWGCSELETMTKPDRIRHSGTETEREANKKRNSSGEEMEMEVHLPLCEPDDEAALRHARPETRGVGDDQNDSVTETDGAQVDEMTKSGGAVEEEEGEGKELSSFTPGSPISMPYIPDELNCPTAYPSTLAAFKDAEVKYEAKLRRRYHLFTLPHDPRKSCLYYLTEHLLPIREAAKKAVLHAAKSIIILSSYVDGKPLANCCGVCIKWDEESKTGIILTTAHLIRSKHPTINQWEGRDEYNIKANVIVHLLDGTAEGHYLYHQEHYDLAFFEVRVDESVELQHASFSGSMCCGQDVFLLGRDEHMNLSITHGMVEDRNPGSYDRHHYMYLFHQNVFPSHQGNGDYISDKRNDDYLCHDDGGSIINLDGKVVGLVNKHLSKSFVPSCILDKCMDLWSKFGYIPRLHLGMKFTSIKLLDPIHIEKMWHRYKIEDGLIVQEVSQDSHAEKLGICLGDIIERFNGECISTTVQLENMLLGRCRDHLDQGNHLNEQIDVSIQVFHTEERLRRNINLIVDVSDGGEVVKRRTCPITVIEGTSASGQSSQNLAGNFWDAHLFELRDAADICFPASGEPSFSGTMKEDRSEIP</sequence>
<reference evidence="1" key="2">
    <citation type="submission" date="2025-09" db="UniProtKB">
        <authorList>
            <consortium name="EnsemblPlants"/>
        </authorList>
    </citation>
    <scope>IDENTIFICATION</scope>
</reference>
<evidence type="ECO:0000313" key="1">
    <source>
        <dbReference type="EnsemblPlants" id="AVESA.00010b.r2.2AG0237830.1.CDS"/>
    </source>
</evidence>
<keyword evidence="2" id="KW-1185">Reference proteome</keyword>
<dbReference type="EnsemblPlants" id="AVESA.00010b.r2.2AG0237830.1">
    <property type="protein sequence ID" value="AVESA.00010b.r2.2AG0237830.1.CDS"/>
    <property type="gene ID" value="AVESA.00010b.r2.2AG0237830"/>
</dbReference>
<reference evidence="1" key="1">
    <citation type="submission" date="2021-05" db="EMBL/GenBank/DDBJ databases">
        <authorList>
            <person name="Scholz U."/>
            <person name="Mascher M."/>
            <person name="Fiebig A."/>
        </authorList>
    </citation>
    <scope>NUCLEOTIDE SEQUENCE [LARGE SCALE GENOMIC DNA]</scope>
</reference>
<name>A0ACD5UEF5_AVESA</name>
<evidence type="ECO:0000313" key="2">
    <source>
        <dbReference type="Proteomes" id="UP001732700"/>
    </source>
</evidence>
<protein>
    <submittedName>
        <fullName evidence="1">Uncharacterized protein</fullName>
    </submittedName>
</protein>
<organism evidence="1 2">
    <name type="scientific">Avena sativa</name>
    <name type="common">Oat</name>
    <dbReference type="NCBI Taxonomy" id="4498"/>
    <lineage>
        <taxon>Eukaryota</taxon>
        <taxon>Viridiplantae</taxon>
        <taxon>Streptophyta</taxon>
        <taxon>Embryophyta</taxon>
        <taxon>Tracheophyta</taxon>
        <taxon>Spermatophyta</taxon>
        <taxon>Magnoliopsida</taxon>
        <taxon>Liliopsida</taxon>
        <taxon>Poales</taxon>
        <taxon>Poaceae</taxon>
        <taxon>BOP clade</taxon>
        <taxon>Pooideae</taxon>
        <taxon>Poodae</taxon>
        <taxon>Poeae</taxon>
        <taxon>Poeae Chloroplast Group 1 (Aveneae type)</taxon>
        <taxon>Aveninae</taxon>
        <taxon>Avena</taxon>
    </lineage>
</organism>